<evidence type="ECO:0000256" key="7">
    <source>
        <dbReference type="ARBA" id="ARBA00023145"/>
    </source>
</evidence>
<evidence type="ECO:0000256" key="9">
    <source>
        <dbReference type="ARBA" id="ARBA00036320"/>
    </source>
</evidence>
<feature type="signal peptide" evidence="11">
    <location>
        <begin position="1"/>
        <end position="17"/>
    </location>
</feature>
<dbReference type="Pfam" id="PF00089">
    <property type="entry name" value="Trypsin"/>
    <property type="match status" value="1"/>
</dbReference>
<comment type="similarity">
    <text evidence="2">Belongs to the peptidase S1 family.</text>
</comment>
<evidence type="ECO:0000256" key="8">
    <source>
        <dbReference type="ARBA" id="ARBA00023157"/>
    </source>
</evidence>
<dbReference type="GO" id="GO:0004252">
    <property type="term" value="F:serine-type endopeptidase activity"/>
    <property type="evidence" value="ECO:0007669"/>
    <property type="project" value="UniProtKB-EC"/>
</dbReference>
<dbReference type="PANTHER" id="PTHR24276:SF91">
    <property type="entry name" value="AT26814P-RELATED"/>
    <property type="match status" value="1"/>
</dbReference>
<sequence>MFLKCLLAVLVTSLVSAERLPGPEERIIGGNHMVIEEAPYHVGILEYGVHKCGGAIYSERIVLTAAHCLNASNAEIYSVRAGSSFPNFGGQVVDVQEAYRHEDFKYTTIKNVTLVANDIAVLLLKDRINLNTQRTRSIQLAKKNPATGTECRVTGWGDTIFGSNLGAPRLLGARLNISDYKLCRTKYFTKLLGVTKGMICAYTPGKDSCNFDSGGPLVSLPDLKLIGIVSWGYKCAEPDFPGIYTSVFSFRDWIKNTISKIQKNTIHN</sequence>
<proteinExistence type="inferred from homology"/>
<dbReference type="PROSITE" id="PS00134">
    <property type="entry name" value="TRYPSIN_HIS"/>
    <property type="match status" value="1"/>
</dbReference>
<dbReference type="PRINTS" id="PR00722">
    <property type="entry name" value="CHYMOTRYPSIN"/>
</dbReference>
<dbReference type="Proteomes" id="UP001652661">
    <property type="component" value="Chromosome 2L"/>
</dbReference>
<dbReference type="FunFam" id="2.40.10.10:FF:000068">
    <property type="entry name" value="transmembrane protease serine 2"/>
    <property type="match status" value="1"/>
</dbReference>
<dbReference type="GO" id="GO:0005576">
    <property type="term" value="C:extracellular region"/>
    <property type="evidence" value="ECO:0007669"/>
    <property type="project" value="UniProtKB-SubCell"/>
</dbReference>
<evidence type="ECO:0000256" key="6">
    <source>
        <dbReference type="ARBA" id="ARBA00022825"/>
    </source>
</evidence>
<dbReference type="InterPro" id="IPR001314">
    <property type="entry name" value="Peptidase_S1A"/>
</dbReference>
<name>A0A6P4IHS9_DROKI</name>
<comment type="catalytic activity">
    <reaction evidence="9">
        <text>Preferential cleavage: Arg-|-Xaa, Lys-|-Xaa.</text>
        <dbReference type="EC" id="3.4.21.4"/>
    </reaction>
</comment>
<keyword evidence="5" id="KW-0378">Hydrolase</keyword>
<keyword evidence="13" id="KW-1185">Reference proteome</keyword>
<dbReference type="FunFam" id="2.40.10.10:FF:000036">
    <property type="entry name" value="Trypsin beta"/>
    <property type="match status" value="1"/>
</dbReference>
<feature type="domain" description="Peptidase S1" evidence="12">
    <location>
        <begin position="27"/>
        <end position="259"/>
    </location>
</feature>
<keyword evidence="4 11" id="KW-0732">Signal</keyword>
<organism evidence="13 14">
    <name type="scientific">Drosophila kikkawai</name>
    <name type="common">Fruit fly</name>
    <dbReference type="NCBI Taxonomy" id="30033"/>
    <lineage>
        <taxon>Eukaryota</taxon>
        <taxon>Metazoa</taxon>
        <taxon>Ecdysozoa</taxon>
        <taxon>Arthropoda</taxon>
        <taxon>Hexapoda</taxon>
        <taxon>Insecta</taxon>
        <taxon>Pterygota</taxon>
        <taxon>Neoptera</taxon>
        <taxon>Endopterygota</taxon>
        <taxon>Diptera</taxon>
        <taxon>Brachycera</taxon>
        <taxon>Muscomorpha</taxon>
        <taxon>Ephydroidea</taxon>
        <taxon>Drosophilidae</taxon>
        <taxon>Drosophila</taxon>
        <taxon>Sophophora</taxon>
    </lineage>
</organism>
<evidence type="ECO:0000256" key="11">
    <source>
        <dbReference type="SAM" id="SignalP"/>
    </source>
</evidence>
<evidence type="ECO:0000256" key="5">
    <source>
        <dbReference type="ARBA" id="ARBA00022801"/>
    </source>
</evidence>
<dbReference type="InterPro" id="IPR043504">
    <property type="entry name" value="Peptidase_S1_PA_chymotrypsin"/>
</dbReference>
<dbReference type="OrthoDB" id="10012881at2759"/>
<evidence type="ECO:0000313" key="13">
    <source>
        <dbReference type="Proteomes" id="UP001652661"/>
    </source>
</evidence>
<keyword evidence="6" id="KW-0720">Serine protease</keyword>
<evidence type="ECO:0000256" key="1">
    <source>
        <dbReference type="ARBA" id="ARBA00004239"/>
    </source>
</evidence>
<keyword evidence="7" id="KW-0865">Zymogen</keyword>
<evidence type="ECO:0000256" key="2">
    <source>
        <dbReference type="ARBA" id="ARBA00007664"/>
    </source>
</evidence>
<dbReference type="GeneID" id="108074541"/>
<evidence type="ECO:0000256" key="3">
    <source>
        <dbReference type="ARBA" id="ARBA00022670"/>
    </source>
</evidence>
<dbReference type="PROSITE" id="PS50240">
    <property type="entry name" value="TRYPSIN_DOM"/>
    <property type="match status" value="1"/>
</dbReference>
<evidence type="ECO:0000313" key="14">
    <source>
        <dbReference type="RefSeq" id="XP_017022123.1"/>
    </source>
</evidence>
<comment type="subcellular location">
    <subcellularLocation>
        <location evidence="1">Secreted</location>
        <location evidence="1">Extracellular space</location>
    </subcellularLocation>
</comment>
<evidence type="ECO:0000256" key="4">
    <source>
        <dbReference type="ARBA" id="ARBA00022729"/>
    </source>
</evidence>
<dbReference type="CDD" id="cd00190">
    <property type="entry name" value="Tryp_SPc"/>
    <property type="match status" value="1"/>
</dbReference>
<dbReference type="EC" id="3.4.21.4" evidence="10"/>
<evidence type="ECO:0000259" key="12">
    <source>
        <dbReference type="PROSITE" id="PS50240"/>
    </source>
</evidence>
<dbReference type="PANTHER" id="PTHR24276">
    <property type="entry name" value="POLYSERASE-RELATED"/>
    <property type="match status" value="1"/>
</dbReference>
<feature type="chain" id="PRO_5028409190" description="trypsin" evidence="11">
    <location>
        <begin position="18"/>
        <end position="268"/>
    </location>
</feature>
<protein>
    <recommendedName>
        <fullName evidence="10">trypsin</fullName>
        <ecNumber evidence="10">3.4.21.4</ecNumber>
    </recommendedName>
</protein>
<reference evidence="13" key="1">
    <citation type="submission" date="2025-05" db="UniProtKB">
        <authorList>
            <consortium name="RefSeq"/>
        </authorList>
    </citation>
    <scope>NUCLEOTIDE SEQUENCE [LARGE SCALE GENOMIC DNA]</scope>
    <source>
        <strain evidence="13">14028-0561.14</strain>
    </source>
</reference>
<gene>
    <name evidence="14" type="primary">LOC108074541</name>
</gene>
<dbReference type="SUPFAM" id="SSF50494">
    <property type="entry name" value="Trypsin-like serine proteases"/>
    <property type="match status" value="1"/>
</dbReference>
<dbReference type="InterPro" id="IPR009003">
    <property type="entry name" value="Peptidase_S1_PA"/>
</dbReference>
<dbReference type="InterPro" id="IPR001254">
    <property type="entry name" value="Trypsin_dom"/>
</dbReference>
<keyword evidence="8" id="KW-1015">Disulfide bond</keyword>
<dbReference type="InterPro" id="IPR018114">
    <property type="entry name" value="TRYPSIN_HIS"/>
</dbReference>
<accession>A0A6P4IHS9</accession>
<reference evidence="14" key="2">
    <citation type="submission" date="2025-08" db="UniProtKB">
        <authorList>
            <consortium name="RefSeq"/>
        </authorList>
    </citation>
    <scope>IDENTIFICATION</scope>
    <source>
        <strain evidence="14">14028-0561.14</strain>
        <tissue evidence="14">Whole fly</tissue>
    </source>
</reference>
<dbReference type="RefSeq" id="XP_017022123.1">
    <property type="nucleotide sequence ID" value="XM_017166634.2"/>
</dbReference>
<dbReference type="Gene3D" id="2.40.10.10">
    <property type="entry name" value="Trypsin-like serine proteases"/>
    <property type="match status" value="1"/>
</dbReference>
<dbReference type="GO" id="GO:0006508">
    <property type="term" value="P:proteolysis"/>
    <property type="evidence" value="ECO:0007669"/>
    <property type="project" value="UniProtKB-KW"/>
</dbReference>
<keyword evidence="3" id="KW-0645">Protease</keyword>
<dbReference type="InterPro" id="IPR050430">
    <property type="entry name" value="Peptidase_S1"/>
</dbReference>
<dbReference type="AlphaFoldDB" id="A0A6P4IHS9"/>
<dbReference type="SMART" id="SM00020">
    <property type="entry name" value="Tryp_SPc"/>
    <property type="match status" value="1"/>
</dbReference>
<evidence type="ECO:0000256" key="10">
    <source>
        <dbReference type="ARBA" id="ARBA00038868"/>
    </source>
</evidence>